<feature type="region of interest" description="Disordered" evidence="1">
    <location>
        <begin position="1"/>
        <end position="49"/>
    </location>
</feature>
<dbReference type="Gene3D" id="3.30.40.10">
    <property type="entry name" value="Zinc/RING finger domain, C3HC4 (zinc finger)"/>
    <property type="match status" value="1"/>
</dbReference>
<protein>
    <recommendedName>
        <fullName evidence="2">U-box domain-containing protein</fullName>
    </recommendedName>
</protein>
<name>A0ABR1FIZ3_AURAN</name>
<feature type="domain" description="U-box" evidence="2">
    <location>
        <begin position="118"/>
        <end position="179"/>
    </location>
</feature>
<dbReference type="Pfam" id="PF04564">
    <property type="entry name" value="U-box"/>
    <property type="match status" value="1"/>
</dbReference>
<evidence type="ECO:0000313" key="4">
    <source>
        <dbReference type="Proteomes" id="UP001363151"/>
    </source>
</evidence>
<dbReference type="EMBL" id="JBBJCI010000374">
    <property type="protein sequence ID" value="KAK7231774.1"/>
    <property type="molecule type" value="Genomic_DNA"/>
</dbReference>
<dbReference type="SUPFAM" id="SSF57850">
    <property type="entry name" value="RING/U-box"/>
    <property type="match status" value="1"/>
</dbReference>
<reference evidence="3 4" key="1">
    <citation type="submission" date="2024-03" db="EMBL/GenBank/DDBJ databases">
        <title>Aureococcus anophagefferens CCMP1851 and Kratosvirus quantuckense: Draft genome of a second virus-susceptible host strain in the model system.</title>
        <authorList>
            <person name="Chase E."/>
            <person name="Truchon A.R."/>
            <person name="Schepens W."/>
            <person name="Wilhelm S.W."/>
        </authorList>
    </citation>
    <scope>NUCLEOTIDE SEQUENCE [LARGE SCALE GENOMIC DNA]</scope>
    <source>
        <strain evidence="3 4">CCMP1851</strain>
    </source>
</reference>
<proteinExistence type="predicted"/>
<dbReference type="PANTHER" id="PTHR46573">
    <property type="entry name" value="WD REPEAT, SAM AND U-BOX DOMAIN-CONTAINING PROTEIN 1"/>
    <property type="match status" value="1"/>
</dbReference>
<comment type="caution">
    <text evidence="3">The sequence shown here is derived from an EMBL/GenBank/DDBJ whole genome shotgun (WGS) entry which is preliminary data.</text>
</comment>
<sequence length="331" mass="35704">MQRAPDMPGSSPSTEEDSFARSIATLSAEESEPPPPPAPVMSPIPPAAAPPPVTPIPPAAAYRAKLVALSSPPEEKVAFVDKLLTKYAGREMQLAHMLEGKQISLEASEKFARAWLAQVTCPISLRLCVRPVVAADGRVYERDAIERWLSSKSTSPLTNQEMGSRLVDCASTRSLILEAIEDGVIENDAAVAWHIESAKAKAAGKLPGDLSSVNEHLIRARKILVATDGDILAYAEEISLMLQALDLRLRVDTLKKVAAEAGTDGVATILQLPNHARMTELELENARLRQTIRFLERGRGQRRGTAAVAPEARIVVDVEFPPEFGARGAAM</sequence>
<accession>A0ABR1FIZ3</accession>
<dbReference type="CDD" id="cd16655">
    <property type="entry name" value="RING-Ubox_WDSUB1-like"/>
    <property type="match status" value="1"/>
</dbReference>
<gene>
    <name evidence="3" type="ORF">SO694_00089024</name>
</gene>
<evidence type="ECO:0000256" key="1">
    <source>
        <dbReference type="SAM" id="MobiDB-lite"/>
    </source>
</evidence>
<organism evidence="3 4">
    <name type="scientific">Aureococcus anophagefferens</name>
    <name type="common">Harmful bloom alga</name>
    <dbReference type="NCBI Taxonomy" id="44056"/>
    <lineage>
        <taxon>Eukaryota</taxon>
        <taxon>Sar</taxon>
        <taxon>Stramenopiles</taxon>
        <taxon>Ochrophyta</taxon>
        <taxon>Pelagophyceae</taxon>
        <taxon>Pelagomonadales</taxon>
        <taxon>Pelagomonadaceae</taxon>
        <taxon>Aureococcus</taxon>
    </lineage>
</organism>
<dbReference type="InterPro" id="IPR052085">
    <property type="entry name" value="WD-SAM-U-box"/>
</dbReference>
<keyword evidence="4" id="KW-1185">Reference proteome</keyword>
<dbReference type="InterPro" id="IPR013083">
    <property type="entry name" value="Znf_RING/FYVE/PHD"/>
</dbReference>
<dbReference type="SMART" id="SM00504">
    <property type="entry name" value="Ubox"/>
    <property type="match status" value="1"/>
</dbReference>
<feature type="compositionally biased region" description="Pro residues" evidence="1">
    <location>
        <begin position="33"/>
        <end position="49"/>
    </location>
</feature>
<dbReference type="InterPro" id="IPR003613">
    <property type="entry name" value="Ubox_domain"/>
</dbReference>
<dbReference type="PANTHER" id="PTHR46573:SF1">
    <property type="entry name" value="WD REPEAT, SAM AND U-BOX DOMAIN-CONTAINING PROTEIN 1"/>
    <property type="match status" value="1"/>
</dbReference>
<evidence type="ECO:0000259" key="2">
    <source>
        <dbReference type="SMART" id="SM00504"/>
    </source>
</evidence>
<dbReference type="Proteomes" id="UP001363151">
    <property type="component" value="Unassembled WGS sequence"/>
</dbReference>
<evidence type="ECO:0000313" key="3">
    <source>
        <dbReference type="EMBL" id="KAK7231774.1"/>
    </source>
</evidence>